<feature type="domain" description="CinA C-terminal" evidence="1">
    <location>
        <begin position="6"/>
        <end position="158"/>
    </location>
</feature>
<keyword evidence="3" id="KW-1185">Reference proteome</keyword>
<organism evidence="2 3">
    <name type="scientific">Thermobifida fusca TM51</name>
    <dbReference type="NCBI Taxonomy" id="1169414"/>
    <lineage>
        <taxon>Bacteria</taxon>
        <taxon>Bacillati</taxon>
        <taxon>Actinomycetota</taxon>
        <taxon>Actinomycetes</taxon>
        <taxon>Streptosporangiales</taxon>
        <taxon>Nocardiopsidaceae</taxon>
        <taxon>Thermobifida</taxon>
    </lineage>
</organism>
<dbReference type="InterPro" id="IPR008136">
    <property type="entry name" value="CinA_C"/>
</dbReference>
<dbReference type="NCBIfam" id="TIGR00199">
    <property type="entry name" value="PncC_domain"/>
    <property type="match status" value="1"/>
</dbReference>
<gene>
    <name evidence="2" type="ORF">TM51_04358</name>
</gene>
<dbReference type="SUPFAM" id="SSF142433">
    <property type="entry name" value="CinA-like"/>
    <property type="match status" value="1"/>
</dbReference>
<dbReference type="Pfam" id="PF02464">
    <property type="entry name" value="CinA"/>
    <property type="match status" value="1"/>
</dbReference>
<evidence type="ECO:0000259" key="1">
    <source>
        <dbReference type="Pfam" id="PF02464"/>
    </source>
</evidence>
<dbReference type="AlphaFoldDB" id="A0A9P2TD42"/>
<protein>
    <submittedName>
        <fullName evidence="2">Competence/damage-inducible protein cinA</fullName>
    </submittedName>
</protein>
<dbReference type="RefSeq" id="WP_011291244.1">
    <property type="nucleotide sequence ID" value="NZ_AOSG01000021.1"/>
</dbReference>
<comment type="caution">
    <text evidence="2">The sequence shown here is derived from an EMBL/GenBank/DDBJ whole genome shotgun (WGS) entry which is preliminary data.</text>
</comment>
<dbReference type="InterPro" id="IPR036653">
    <property type="entry name" value="CinA-like_C"/>
</dbReference>
<sequence>MPSTAELVARVHALLAERGATLAVAESLTGGMIGAAFTALPGASAVFRGGAVAYATETKNTVLGVPQSLLAEHGAVHPEVAVAMARGARRIFAATFGLAVTGVAGPRPQDGQPVGTVYAAVSCPENRDNLRKLQLAGDRAAIREQTVAAAAALLRDTLVDDVAQNTVK</sequence>
<reference evidence="2 3" key="1">
    <citation type="journal article" date="2013" name="Genome Announc.">
        <title>Draft Genome Sequence of the Lignocellulose Decomposer Thermobifida fusca Strain TM51.</title>
        <authorList>
            <person name="Toth A."/>
            <person name="Barna T."/>
            <person name="Nagy I."/>
            <person name="Horvath B."/>
            <person name="Nagy I."/>
            <person name="Tancsics A."/>
            <person name="Kriszt B."/>
            <person name="Baka E."/>
            <person name="Fekete C."/>
            <person name="Kukolya J."/>
        </authorList>
    </citation>
    <scope>NUCLEOTIDE SEQUENCE [LARGE SCALE GENOMIC DNA]</scope>
    <source>
        <strain evidence="2 3">TM51</strain>
    </source>
</reference>
<name>A0A9P2TD42_THEFU</name>
<evidence type="ECO:0000313" key="3">
    <source>
        <dbReference type="Proteomes" id="UP000014184"/>
    </source>
</evidence>
<proteinExistence type="predicted"/>
<accession>A0A9P2TD42</accession>
<dbReference type="Proteomes" id="UP000014184">
    <property type="component" value="Unassembled WGS sequence"/>
</dbReference>
<dbReference type="EMBL" id="AOSG01000021">
    <property type="protein sequence ID" value="EOR72096.1"/>
    <property type="molecule type" value="Genomic_DNA"/>
</dbReference>
<dbReference type="Gene3D" id="3.90.950.20">
    <property type="entry name" value="CinA-like"/>
    <property type="match status" value="1"/>
</dbReference>
<evidence type="ECO:0000313" key="2">
    <source>
        <dbReference type="EMBL" id="EOR72096.1"/>
    </source>
</evidence>